<evidence type="ECO:0000313" key="2">
    <source>
        <dbReference type="Proteomes" id="UP000103309"/>
    </source>
</evidence>
<organism evidence="1 2">
    <name type="scientific">Orf virus</name>
    <name type="common">ORFV</name>
    <dbReference type="NCBI Taxonomy" id="10258"/>
    <lineage>
        <taxon>Viruses</taxon>
        <taxon>Varidnaviria</taxon>
        <taxon>Bamfordvirae</taxon>
        <taxon>Nucleocytoviricota</taxon>
        <taxon>Pokkesviricetes</taxon>
        <taxon>Chitovirales</taxon>
        <taxon>Poxviridae</taxon>
        <taxon>Chordopoxvirinae</taxon>
        <taxon>Parapoxvirus</taxon>
        <taxon>Parapoxvirus orf</taxon>
    </lineage>
</organism>
<dbReference type="Proteomes" id="UP000103309">
    <property type="component" value="Segment"/>
</dbReference>
<protein>
    <submittedName>
        <fullName evidence="1">PP139</fullName>
    </submittedName>
</protein>
<accession>F1AWU7</accession>
<organismHost>
    <name type="scientific">Ovis aries</name>
    <name type="common">Sheep</name>
    <dbReference type="NCBI Taxonomy" id="9940"/>
</organismHost>
<organismHost>
    <name type="scientific">Capra hircus</name>
    <name type="common">Goat</name>
    <dbReference type="NCBI Taxonomy" id="9925"/>
</organismHost>
<name>F1AWU7_ORFV</name>
<reference evidence="1 2" key="1">
    <citation type="submission" date="2010-04" db="EMBL/GenBank/DDBJ databases">
        <title>Novel immune-modulators identified by a rapid, functional screen of the Parapox virus genome.</title>
        <authorList>
            <person name="McGuire M.J."/>
            <person name="Sykes K.F."/>
            <person name="Johnston S.A."/>
        </authorList>
    </citation>
    <scope>NUCLEOTIDE SEQUENCE [LARGE SCALE GENOMIC DNA]</scope>
    <source>
        <strain evidence="1">D1701</strain>
    </source>
</reference>
<dbReference type="EMBL" id="HM133903">
    <property type="protein sequence ID" value="ADY76942.1"/>
    <property type="molecule type" value="Genomic_DNA"/>
</dbReference>
<sequence length="138" mass="15217">MVKRCTSSLRLTPASETHTMWWMYRSMHSQRGRVESRSDASCRMSSQSSENLLYSSRRSLSMRAVRESGCGVPSGVCANTANRLVMPCSRIEWFRVNAADKGCCPRNDWRQSAVCAAPPIPLAIASTDAVIICAPTSL</sequence>
<proteinExistence type="predicted"/>
<evidence type="ECO:0000313" key="1">
    <source>
        <dbReference type="EMBL" id="ADY76942.1"/>
    </source>
</evidence>
<organismHost>
    <name type="scientific">Homo sapiens</name>
    <name type="common">Human</name>
    <dbReference type="NCBI Taxonomy" id="9606"/>
</organismHost>